<gene>
    <name evidence="3" type="ORF">BBK14_27650</name>
</gene>
<proteinExistence type="predicted"/>
<sequence>MHTLSDIEEIKQLKARYLRLVDEKNWDEWADVFTEDLCAWLGDVPDQQLNSRDEFITFIRRAIGAAVTIHHGHMPEIEISGPDTARGIWAMYDYVKFTGPNGILELDGYGHYREEYRKGADGRWRICSLRLTRILGMVEQLEMMSKKPTIPASRDASSEDQLVQL</sequence>
<dbReference type="InterPro" id="IPR032710">
    <property type="entry name" value="NTF2-like_dom_sf"/>
</dbReference>
<reference evidence="4" key="1">
    <citation type="submission" date="2016-07" db="EMBL/GenBank/DDBJ databases">
        <title>Frankia sp. NRRL B-16219 Genome sequencing.</title>
        <authorList>
            <person name="Ghodhbane-Gtari F."/>
            <person name="Swanson E."/>
            <person name="Gueddou A."/>
            <person name="Louati M."/>
            <person name="Nouioui I."/>
            <person name="Hezbri K."/>
            <person name="Abebe-Akele F."/>
            <person name="Simpson S."/>
            <person name="Morris K."/>
            <person name="Thomas K."/>
            <person name="Gtari M."/>
            <person name="Tisa L.S."/>
        </authorList>
    </citation>
    <scope>NUCLEOTIDE SEQUENCE [LARGE SCALE GENOMIC DNA]</scope>
    <source>
        <strain evidence="4">NRRL B-16219</strain>
    </source>
</reference>
<dbReference type="AlphaFoldDB" id="A0A1S1PIQ2"/>
<accession>A0A1S1PIQ2</accession>
<keyword evidence="4" id="KW-1185">Reference proteome</keyword>
<dbReference type="InterPro" id="IPR037401">
    <property type="entry name" value="SnoaL-like"/>
</dbReference>
<name>A0A1S1PIQ2_9ACTN</name>
<evidence type="ECO:0000313" key="3">
    <source>
        <dbReference type="EMBL" id="OHV20512.1"/>
    </source>
</evidence>
<dbReference type="EMBL" id="MAXA01000262">
    <property type="protein sequence ID" value="OHV20512.1"/>
    <property type="molecule type" value="Genomic_DNA"/>
</dbReference>
<protein>
    <recommendedName>
        <fullName evidence="2">SnoaL-like domain-containing protein</fullName>
    </recommendedName>
</protein>
<feature type="region of interest" description="Disordered" evidence="1">
    <location>
        <begin position="146"/>
        <end position="165"/>
    </location>
</feature>
<feature type="domain" description="SnoaL-like" evidence="2">
    <location>
        <begin position="3"/>
        <end position="130"/>
    </location>
</feature>
<evidence type="ECO:0000256" key="1">
    <source>
        <dbReference type="SAM" id="MobiDB-lite"/>
    </source>
</evidence>
<dbReference type="Proteomes" id="UP000179769">
    <property type="component" value="Unassembled WGS sequence"/>
</dbReference>
<dbReference type="SUPFAM" id="SSF54427">
    <property type="entry name" value="NTF2-like"/>
    <property type="match status" value="1"/>
</dbReference>
<organism evidence="3 4">
    <name type="scientific">Parafrankia soli</name>
    <dbReference type="NCBI Taxonomy" id="2599596"/>
    <lineage>
        <taxon>Bacteria</taxon>
        <taxon>Bacillati</taxon>
        <taxon>Actinomycetota</taxon>
        <taxon>Actinomycetes</taxon>
        <taxon>Frankiales</taxon>
        <taxon>Frankiaceae</taxon>
        <taxon>Parafrankia</taxon>
    </lineage>
</organism>
<evidence type="ECO:0000259" key="2">
    <source>
        <dbReference type="Pfam" id="PF13577"/>
    </source>
</evidence>
<dbReference type="Gene3D" id="3.10.450.50">
    <property type="match status" value="1"/>
</dbReference>
<dbReference type="Pfam" id="PF13577">
    <property type="entry name" value="SnoaL_4"/>
    <property type="match status" value="1"/>
</dbReference>
<comment type="caution">
    <text evidence="3">The sequence shown here is derived from an EMBL/GenBank/DDBJ whole genome shotgun (WGS) entry which is preliminary data.</text>
</comment>
<evidence type="ECO:0000313" key="4">
    <source>
        <dbReference type="Proteomes" id="UP000179769"/>
    </source>
</evidence>